<proteinExistence type="predicted"/>
<dbReference type="AlphaFoldDB" id="A0A806KKX7"/>
<dbReference type="EMBL" id="JQ844274">
    <property type="protein sequence ID" value="AGS54044.1"/>
    <property type="molecule type" value="Genomic_DNA"/>
</dbReference>
<protein>
    <submittedName>
        <fullName evidence="1">Uncharacterized protein</fullName>
    </submittedName>
</protein>
<accession>A0A806KKX7</accession>
<evidence type="ECO:0000313" key="1">
    <source>
        <dbReference type="EMBL" id="AGS54044.1"/>
    </source>
</evidence>
<organism evidence="1">
    <name type="scientific">uncultured bacterium contig00048</name>
    <dbReference type="NCBI Taxonomy" id="1181533"/>
    <lineage>
        <taxon>Bacteria</taxon>
        <taxon>environmental samples</taxon>
    </lineage>
</organism>
<sequence>MEKMPKYLWNVCEVLGIQTAKELEVSQETLFNIFKKVEQRRVYFHIFHTEQNGSPMQIGELNEGALFCFWILKQMPFRHNYYRNNILNVKIALCLFMNTLNFFAVKNGKKTNFTPSVIQDIYYAFIYRDLSKEAIMALAKSLVF</sequence>
<reference evidence="1" key="1">
    <citation type="submission" date="2012-03" db="EMBL/GenBank/DDBJ databases">
        <title>Functional metagenomics reveals considerable lignocellulase gene clusters in the gut microbiome of a wood-feeding higher termite.</title>
        <authorList>
            <person name="Liu N."/>
        </authorList>
    </citation>
    <scope>NUCLEOTIDE SEQUENCE</scope>
</reference>
<name>A0A806KKX7_9BACT</name>